<accession>A0A451A8L4</accession>
<dbReference type="EMBL" id="CAADFY010000301">
    <property type="protein sequence ID" value="VFK62370.1"/>
    <property type="molecule type" value="Genomic_DNA"/>
</dbReference>
<reference evidence="1" key="1">
    <citation type="submission" date="2019-02" db="EMBL/GenBank/DDBJ databases">
        <authorList>
            <person name="Gruber-Vodicka R. H."/>
            <person name="Seah K. B. B."/>
        </authorList>
    </citation>
    <scope>NUCLEOTIDE SEQUENCE</scope>
    <source>
        <strain evidence="1">BECK_BY3</strain>
    </source>
</reference>
<proteinExistence type="predicted"/>
<sequence length="68" mass="7521">MTEQQAQVCQEGMKSCFHKYSDCELHSLSGSQLSTALLLLVTTISIGFGVCQQSCPVMFTIIYKLFVP</sequence>
<name>A0A451A8L4_9GAMM</name>
<evidence type="ECO:0000313" key="1">
    <source>
        <dbReference type="EMBL" id="VFK62370.1"/>
    </source>
</evidence>
<protein>
    <submittedName>
        <fullName evidence="1">Uncharacterized protein</fullName>
    </submittedName>
</protein>
<organism evidence="1">
    <name type="scientific">Candidatus Kentrum sp. TUN</name>
    <dbReference type="NCBI Taxonomy" id="2126343"/>
    <lineage>
        <taxon>Bacteria</taxon>
        <taxon>Pseudomonadati</taxon>
        <taxon>Pseudomonadota</taxon>
        <taxon>Gammaproteobacteria</taxon>
        <taxon>Candidatus Kentrum</taxon>
    </lineage>
</organism>
<dbReference type="AlphaFoldDB" id="A0A451A8L4"/>
<gene>
    <name evidence="1" type="ORF">BECKTUN1418F_GA0071002_13013</name>
</gene>